<dbReference type="InterPro" id="IPR027417">
    <property type="entry name" value="P-loop_NTPase"/>
</dbReference>
<dbReference type="PANTHER" id="PTHR43637:SF2">
    <property type="entry name" value="PROTEIN GVPD 1"/>
    <property type="match status" value="1"/>
</dbReference>
<dbReference type="AlphaFoldDB" id="D2RDP6"/>
<dbReference type="Gene3D" id="3.40.50.300">
    <property type="entry name" value="P-loop containing nucleotide triphosphate hydrolases"/>
    <property type="match status" value="1"/>
</dbReference>
<keyword evidence="1" id="KW-0547">Nucleotide-binding</keyword>
<evidence type="ECO:0000313" key="4">
    <source>
        <dbReference type="Proteomes" id="UP000001901"/>
    </source>
</evidence>
<reference evidence="3 4" key="1">
    <citation type="journal article" date="2010" name="Stand. Genomic Sci.">
        <title>Complete genome sequence of Archaeoglobus profundus type strain (AV18).</title>
        <authorList>
            <person name="von Jan M."/>
            <person name="Lapidus A."/>
            <person name="Del Rio T.G."/>
            <person name="Copeland A."/>
            <person name="Tice H."/>
            <person name="Cheng J.F."/>
            <person name="Lucas S."/>
            <person name="Chen F."/>
            <person name="Nolan M."/>
            <person name="Goodwin L."/>
            <person name="Han C."/>
            <person name="Pitluck S."/>
            <person name="Liolios K."/>
            <person name="Ivanova N."/>
            <person name="Mavromatis K."/>
            <person name="Ovchinnikova G."/>
            <person name="Chertkov O."/>
            <person name="Pati A."/>
            <person name="Chen A."/>
            <person name="Palaniappan K."/>
            <person name="Land M."/>
            <person name="Hauser L."/>
            <person name="Chang Y.J."/>
            <person name="Jeffries C.D."/>
            <person name="Saunders E."/>
            <person name="Brettin T."/>
            <person name="Detter J.C."/>
            <person name="Chain P."/>
            <person name="Eichinger K."/>
            <person name="Huber H."/>
            <person name="Spring S."/>
            <person name="Rohde M."/>
            <person name="Goker M."/>
            <person name="Wirth R."/>
            <person name="Woyke T."/>
            <person name="Bristow J."/>
            <person name="Eisen J.A."/>
            <person name="Markowitz V."/>
            <person name="Hugenholtz P."/>
            <person name="Kyrpides N.C."/>
            <person name="Klenk H.P."/>
        </authorList>
    </citation>
    <scope>NUCLEOTIDE SEQUENCE [LARGE SCALE GENOMIC DNA]</scope>
    <source>
        <strain evidence="4">DSM 5631 / JCM 9629 / NBRC 100127 / Av18</strain>
    </source>
</reference>
<keyword evidence="2" id="KW-0067">ATP-binding</keyword>
<dbReference type="Proteomes" id="UP000001901">
    <property type="component" value="Chromosome"/>
</dbReference>
<protein>
    <submittedName>
        <fullName evidence="3">Uncharacterized protein</fullName>
    </submittedName>
</protein>
<dbReference type="PANTHER" id="PTHR43637">
    <property type="entry name" value="UPF0273 PROTEIN TM_0370"/>
    <property type="match status" value="1"/>
</dbReference>
<name>D2RDP6_ARCPA</name>
<keyword evidence="4" id="KW-1185">Reference proteome</keyword>
<dbReference type="eggNOG" id="arCOG02452">
    <property type="taxonomic scope" value="Archaea"/>
</dbReference>
<dbReference type="SUPFAM" id="SSF52540">
    <property type="entry name" value="P-loop containing nucleoside triphosphate hydrolases"/>
    <property type="match status" value="1"/>
</dbReference>
<evidence type="ECO:0000256" key="2">
    <source>
        <dbReference type="ARBA" id="ARBA00022840"/>
    </source>
</evidence>
<dbReference type="GO" id="GO:0005524">
    <property type="term" value="F:ATP binding"/>
    <property type="evidence" value="ECO:0007669"/>
    <property type="project" value="UniProtKB-KW"/>
</dbReference>
<dbReference type="InterPro" id="IPR055927">
    <property type="entry name" value="DUF7504"/>
</dbReference>
<dbReference type="HOGENOM" id="CLU_1313069_0_0_2"/>
<gene>
    <name evidence="3" type="ordered locus">Arcpr_1188</name>
</gene>
<dbReference type="Pfam" id="PF24336">
    <property type="entry name" value="DUF7504"/>
    <property type="match status" value="1"/>
</dbReference>
<dbReference type="OrthoDB" id="51466at2157"/>
<dbReference type="PaxDb" id="572546-Arcpr_1188"/>
<accession>D2RDP6</accession>
<dbReference type="EMBL" id="CP001857">
    <property type="protein sequence ID" value="ADB58240.1"/>
    <property type="molecule type" value="Genomic_DNA"/>
</dbReference>
<dbReference type="KEGG" id="apo:Arcpr_1188"/>
<organism evidence="3 4">
    <name type="scientific">Archaeoglobus profundus (strain DSM 5631 / JCM 9629 / NBRC 100127 / Av18)</name>
    <dbReference type="NCBI Taxonomy" id="572546"/>
    <lineage>
        <taxon>Archaea</taxon>
        <taxon>Methanobacteriati</taxon>
        <taxon>Methanobacteriota</taxon>
        <taxon>Archaeoglobi</taxon>
        <taxon>Archaeoglobales</taxon>
        <taxon>Archaeoglobaceae</taxon>
        <taxon>Archaeoglobus</taxon>
    </lineage>
</organism>
<evidence type="ECO:0000256" key="1">
    <source>
        <dbReference type="ARBA" id="ARBA00022741"/>
    </source>
</evidence>
<sequence>MREMLISGEPGAGKTLLLLKLMKEFDNVIWVTTTRTAKTLRKILKNDDIWIIDAYAGTNVSTHPRNLVVSNPFNLNEINMKISQVLDQIKGETLVILDSITGLLLYHDLRKVVHFVKNALVKVKEKGASSVFTLVKHAHDSQTKTSLYAMFSTVVELLKKDNKETRRFVRIVKSVEYVEPNFGEVKIVRDDIILPGHIMDYIMRVLKSR</sequence>
<proteinExistence type="predicted"/>
<evidence type="ECO:0000313" key="3">
    <source>
        <dbReference type="EMBL" id="ADB58240.1"/>
    </source>
</evidence>